<protein>
    <submittedName>
        <fullName evidence="3">Uncharacterized protein</fullName>
    </submittedName>
</protein>
<proteinExistence type="predicted"/>
<comment type="caution">
    <text evidence="3">The sequence shown here is derived from an EMBL/GenBank/DDBJ whole genome shotgun (WGS) entry which is preliminary data.</text>
</comment>
<dbReference type="EMBL" id="JJMJ01000138">
    <property type="protein sequence ID" value="PPS21771.1"/>
    <property type="molecule type" value="Genomic_DNA"/>
</dbReference>
<evidence type="ECO:0000256" key="2">
    <source>
        <dbReference type="SAM" id="Phobius"/>
    </source>
</evidence>
<accession>A0ABX5B581</accession>
<gene>
    <name evidence="3" type="ORF">DJ52_08785</name>
</gene>
<evidence type="ECO:0000313" key="4">
    <source>
        <dbReference type="Proteomes" id="UP000238924"/>
    </source>
</evidence>
<keyword evidence="2" id="KW-1133">Transmembrane helix</keyword>
<sequence length="68" mass="7751">MQQTANSKQQTANSKQQTANSKQQTANSKQQNSQLISQNFFFFTLIKINFISSLQIFLYNICFIGALL</sequence>
<evidence type="ECO:0000313" key="3">
    <source>
        <dbReference type="EMBL" id="PPS21771.1"/>
    </source>
</evidence>
<keyword evidence="4" id="KW-1185">Reference proteome</keyword>
<keyword evidence="2" id="KW-0812">Transmembrane</keyword>
<name>A0ABX5B581_9SPIR</name>
<organism evidence="3 4">
    <name type="scientific">Brachyspira murdochii</name>
    <dbReference type="NCBI Taxonomy" id="84378"/>
    <lineage>
        <taxon>Bacteria</taxon>
        <taxon>Pseudomonadati</taxon>
        <taxon>Spirochaetota</taxon>
        <taxon>Spirochaetia</taxon>
        <taxon>Brachyspirales</taxon>
        <taxon>Brachyspiraceae</taxon>
        <taxon>Brachyspira</taxon>
    </lineage>
</organism>
<evidence type="ECO:0000256" key="1">
    <source>
        <dbReference type="SAM" id="MobiDB-lite"/>
    </source>
</evidence>
<dbReference type="Proteomes" id="UP000238924">
    <property type="component" value="Unassembled WGS sequence"/>
</dbReference>
<keyword evidence="2" id="KW-0472">Membrane</keyword>
<dbReference type="RefSeq" id="WP_104618640.1">
    <property type="nucleotide sequence ID" value="NZ_JJMJ01000138.1"/>
</dbReference>
<feature type="region of interest" description="Disordered" evidence="1">
    <location>
        <begin position="1"/>
        <end position="32"/>
    </location>
</feature>
<feature type="transmembrane region" description="Helical" evidence="2">
    <location>
        <begin position="40"/>
        <end position="67"/>
    </location>
</feature>
<reference evidence="3 4" key="1">
    <citation type="submission" date="2014-04" db="EMBL/GenBank/DDBJ databases">
        <title>Whole genome sequence of 'Brachyspira hampsonii' D13-03603F2.</title>
        <authorList>
            <person name="Patterson A.H."/>
            <person name="Chaban B."/>
            <person name="Fernando C."/>
            <person name="Harding J.C."/>
            <person name="Hill J.E."/>
        </authorList>
    </citation>
    <scope>NUCLEOTIDE SEQUENCE [LARGE SCALE GENOMIC DNA]</scope>
    <source>
        <strain evidence="3 4">D13-03603F2</strain>
    </source>
</reference>